<reference evidence="3" key="1">
    <citation type="journal article" date="2018" name="Genome Biol.">
        <title>SKESA: strategic k-mer extension for scrupulous assemblies.</title>
        <authorList>
            <person name="Souvorov A."/>
            <person name="Agarwala R."/>
            <person name="Lipman D.J."/>
        </authorList>
    </citation>
    <scope>NUCLEOTIDE SEQUENCE</scope>
    <source>
        <strain evidence="3">MA.CK_99/00008881</strain>
    </source>
</reference>
<evidence type="ECO:0000259" key="2">
    <source>
        <dbReference type="Pfam" id="PF10145"/>
    </source>
</evidence>
<feature type="transmembrane region" description="Helical" evidence="1">
    <location>
        <begin position="501"/>
        <end position="523"/>
    </location>
</feature>
<dbReference type="AlphaFoldDB" id="A0A764KSA1"/>
<sequence length="656" mass="69981">MKQLDFTLSLIDKLSRPLKQAQNSVTGFAEKSKAAFMQIGGGVLALAGTGMAIRGALSPAIEMYDALNDAASKGIDDQALKAVQRDALRFSTTYGASAVEFVQSTESINSAIAGLTGNELPKVTKVANTLAFALKSTAAETAEFMGQMFGNFSADAERLGKVQFAEQLAGKMVYMRKVFGTEMGTIKDLMEGARGVGTNYGVGLDEQLAVLGQLNRTLGTEASSAYEGFMTGAVEGAKKLGLSFTDATGKMLSMPEMLIKLQGKYGKSLEGNLKAQAELDAAFGDSSAVVKHLYGNVALLQRNITELGGSDGLKRTQEMASKLVKPWDRFVQILKAIQTVIGLTLIPVLYPVLNRLADMGQTFARWMQLFPNIARVIGYAAMALLGFAAVGAVANIVMGASKFIMAGLRGIWVAMTAVTKAYTAMVWLAQIAVIAWNATLKFLRGALLAVRMAAIMAGIGINLMSWPVLLVIGAIALLAAGCWLLIQYWDTVKAAVMETSAFQACARVVAWLAGVFSTAWQFISEGWNSFIALLTGFSPSQALSGLASGIVSMFDNVWQSVKGGFLKSWNWIVEKLNKIPGVDISMANETSSPPLTVNNLSTGGELKGIDKGGISKSVSNNSRSVTDNSRKINTVNIYPKEMITPGQLMEFQELGV</sequence>
<keyword evidence="1" id="KW-0472">Membrane</keyword>
<feature type="transmembrane region" description="Helical" evidence="1">
    <location>
        <begin position="373"/>
        <end position="398"/>
    </location>
</feature>
<feature type="transmembrane region" description="Helical" evidence="1">
    <location>
        <begin position="333"/>
        <end position="353"/>
    </location>
</feature>
<dbReference type="EMBL" id="DAAYNX010000005">
    <property type="protein sequence ID" value="HAG5002855.1"/>
    <property type="molecule type" value="Genomic_DNA"/>
</dbReference>
<dbReference type="InterPro" id="IPR010090">
    <property type="entry name" value="Phage_tape_meas"/>
</dbReference>
<feature type="transmembrane region" description="Helical" evidence="1">
    <location>
        <begin position="410"/>
        <end position="436"/>
    </location>
</feature>
<keyword evidence="1" id="KW-0812">Transmembrane</keyword>
<comment type="caution">
    <text evidence="3">The sequence shown here is derived from an EMBL/GenBank/DDBJ whole genome shotgun (WGS) entry which is preliminary data.</text>
</comment>
<organism evidence="3">
    <name type="scientific">Salmonella enterica</name>
    <name type="common">Salmonella choleraesuis</name>
    <dbReference type="NCBI Taxonomy" id="28901"/>
    <lineage>
        <taxon>Bacteria</taxon>
        <taxon>Pseudomonadati</taxon>
        <taxon>Pseudomonadota</taxon>
        <taxon>Gammaproteobacteria</taxon>
        <taxon>Enterobacterales</taxon>
        <taxon>Enterobacteriaceae</taxon>
        <taxon>Salmonella</taxon>
    </lineage>
</organism>
<feature type="transmembrane region" description="Helical" evidence="1">
    <location>
        <begin position="468"/>
        <end position="489"/>
    </location>
</feature>
<feature type="transmembrane region" description="Helical" evidence="1">
    <location>
        <begin position="442"/>
        <end position="461"/>
    </location>
</feature>
<evidence type="ECO:0000313" key="3">
    <source>
        <dbReference type="EMBL" id="HAG5002855.1"/>
    </source>
</evidence>
<evidence type="ECO:0000256" key="1">
    <source>
        <dbReference type="SAM" id="Phobius"/>
    </source>
</evidence>
<feature type="domain" description="Phage tail tape measure protein" evidence="2">
    <location>
        <begin position="85"/>
        <end position="284"/>
    </location>
</feature>
<protein>
    <submittedName>
        <fullName evidence="3">Phage tail tape measure protein</fullName>
    </submittedName>
</protein>
<gene>
    <name evidence="3" type="ORF">G8387_001967</name>
</gene>
<dbReference type="Pfam" id="PF10145">
    <property type="entry name" value="PhageMin_Tail"/>
    <property type="match status" value="1"/>
</dbReference>
<name>A0A764KSA1_SALER</name>
<reference evidence="3" key="2">
    <citation type="submission" date="2020-02" db="EMBL/GenBank/DDBJ databases">
        <authorList>
            <consortium name="NCBI Pathogen Detection Project"/>
        </authorList>
    </citation>
    <scope>NUCLEOTIDE SEQUENCE</scope>
    <source>
        <strain evidence="3">MA.CK_99/00008881</strain>
    </source>
</reference>
<accession>A0A764KSA1</accession>
<proteinExistence type="predicted"/>
<dbReference type="NCBIfam" id="TIGR01760">
    <property type="entry name" value="tape_meas_TP901"/>
    <property type="match status" value="1"/>
</dbReference>
<keyword evidence="1" id="KW-1133">Transmembrane helix</keyword>